<evidence type="ECO:0000313" key="1">
    <source>
        <dbReference type="EMBL" id="KTD38403.1"/>
    </source>
</evidence>
<gene>
    <name evidence="1" type="ORF">Loak_1348</name>
</gene>
<comment type="caution">
    <text evidence="1">The sequence shown here is derived from an EMBL/GenBank/DDBJ whole genome shotgun (WGS) entry which is preliminary data.</text>
</comment>
<evidence type="ECO:0000313" key="2">
    <source>
        <dbReference type="Proteomes" id="UP000054858"/>
    </source>
</evidence>
<dbReference type="RefSeq" id="WP_025386725.1">
    <property type="nucleotide sequence ID" value="NZ_LCUA01000014.1"/>
</dbReference>
<sequence>MKKSILVLLLLGMMCLSAVYGSQLSKYLHKKDEEEKAQQRREWQQDMNFSDFAFRLQRRFVNDHGQRCREYVFRSRSNPYRHGQYIVCDERLREQDSDFFR</sequence>
<proteinExistence type="predicted"/>
<protein>
    <submittedName>
        <fullName evidence="1">Uncharacterized protein</fullName>
    </submittedName>
</protein>
<organism evidence="1 2">
    <name type="scientific">Legionella oakridgensis</name>
    <dbReference type="NCBI Taxonomy" id="29423"/>
    <lineage>
        <taxon>Bacteria</taxon>
        <taxon>Pseudomonadati</taxon>
        <taxon>Pseudomonadota</taxon>
        <taxon>Gammaproteobacteria</taxon>
        <taxon>Legionellales</taxon>
        <taxon>Legionellaceae</taxon>
        <taxon>Legionella</taxon>
    </lineage>
</organism>
<accession>A0A0W0X1D7</accession>
<dbReference type="EMBL" id="LNYP01000028">
    <property type="protein sequence ID" value="KTD38403.1"/>
    <property type="molecule type" value="Genomic_DNA"/>
</dbReference>
<name>A0A0W0X1D7_9GAMM</name>
<dbReference type="AlphaFoldDB" id="A0A0W0X1D7"/>
<reference evidence="1 2" key="1">
    <citation type="submission" date="2015-11" db="EMBL/GenBank/DDBJ databases">
        <title>Genomic analysis of 38 Legionella species identifies large and diverse effector repertoires.</title>
        <authorList>
            <person name="Burstein D."/>
            <person name="Amaro F."/>
            <person name="Zusman T."/>
            <person name="Lifshitz Z."/>
            <person name="Cohen O."/>
            <person name="Gilbert J.A."/>
            <person name="Pupko T."/>
            <person name="Shuman H.A."/>
            <person name="Segal G."/>
        </authorList>
    </citation>
    <scope>NUCLEOTIDE SEQUENCE [LARGE SCALE GENOMIC DNA]</scope>
    <source>
        <strain evidence="1 2">Oak Ridge-10</strain>
    </source>
</reference>
<dbReference type="Proteomes" id="UP000054858">
    <property type="component" value="Unassembled WGS sequence"/>
</dbReference>